<dbReference type="PANTHER" id="PTHR12558:SF13">
    <property type="entry name" value="CELL DIVISION CYCLE PROTEIN 27 HOMOLOG"/>
    <property type="match status" value="1"/>
</dbReference>
<accession>A0A846QT66</accession>
<dbReference type="InterPro" id="IPR011990">
    <property type="entry name" value="TPR-like_helical_dom_sf"/>
</dbReference>
<evidence type="ECO:0000256" key="2">
    <source>
        <dbReference type="ARBA" id="ARBA00022803"/>
    </source>
</evidence>
<dbReference type="PANTHER" id="PTHR12558">
    <property type="entry name" value="CELL DIVISION CYCLE 16,23,27"/>
    <property type="match status" value="1"/>
</dbReference>
<dbReference type="PROSITE" id="PS50005">
    <property type="entry name" value="TPR"/>
    <property type="match status" value="1"/>
</dbReference>
<dbReference type="SMART" id="SM00028">
    <property type="entry name" value="TPR"/>
    <property type="match status" value="2"/>
</dbReference>
<evidence type="ECO:0000313" key="6">
    <source>
        <dbReference type="Proteomes" id="UP000590442"/>
    </source>
</evidence>
<dbReference type="Gene3D" id="1.25.40.10">
    <property type="entry name" value="Tetratricopeptide repeat domain"/>
    <property type="match status" value="1"/>
</dbReference>
<evidence type="ECO:0000256" key="4">
    <source>
        <dbReference type="SAM" id="Coils"/>
    </source>
</evidence>
<dbReference type="SUPFAM" id="SSF48452">
    <property type="entry name" value="TPR-like"/>
    <property type="match status" value="1"/>
</dbReference>
<proteinExistence type="predicted"/>
<keyword evidence="2 3" id="KW-0802">TPR repeat</keyword>
<name>A0A846QT66_9FLAO</name>
<dbReference type="AlphaFoldDB" id="A0A846QT66"/>
<keyword evidence="4" id="KW-0175">Coiled coil</keyword>
<dbReference type="InterPro" id="IPR013105">
    <property type="entry name" value="TPR_2"/>
</dbReference>
<dbReference type="Proteomes" id="UP000590442">
    <property type="component" value="Unassembled WGS sequence"/>
</dbReference>
<reference evidence="5 6" key="1">
    <citation type="submission" date="2020-03" db="EMBL/GenBank/DDBJ databases">
        <title>Genomic Encyclopedia of Type Strains, Phase IV (KMG-IV): sequencing the most valuable type-strain genomes for metagenomic binning, comparative biology and taxonomic classification.</title>
        <authorList>
            <person name="Goeker M."/>
        </authorList>
    </citation>
    <scope>NUCLEOTIDE SEQUENCE [LARGE SCALE GENOMIC DNA]</scope>
    <source>
        <strain evidence="5 6">DSM 29762</strain>
    </source>
</reference>
<keyword evidence="6" id="KW-1185">Reference proteome</keyword>
<feature type="coiled-coil region" evidence="4">
    <location>
        <begin position="485"/>
        <end position="512"/>
    </location>
</feature>
<dbReference type="Pfam" id="PF07719">
    <property type="entry name" value="TPR_2"/>
    <property type="match status" value="1"/>
</dbReference>
<sequence length="593" mass="67892">MELVSNKETTVAVLPFQILTESDKLSPIITGFTEDLIINFSKFIGLSVISQYSTQNIQDLSQTQPIEQLGADYLISGSFRMLLDKIRINVQLIRFKDQKVIFAGNHDETIASILSTQDTIIQQIVSVLQQQIDYDLLSYSYKKESVELPAYENWLIGMNHLKKGSLESDKIAREHFEAALSINPKFARAYTGISLSYFNEWSCQLWDRWDVSQKGAHEYALKAIEFDENDYVSLSVLGRTYLYLEEYEKAEHFFRKSLRMNPNDADNLVQIAFSLVYLGYAEEAEQIYLKAQTLNPLHADVYFPHGSLIYLELGDYKKSAELGEKVKDISIWTDFTAFMAAVYYLMGDKKKMNSYWANYKELFKQNINKGKEATDKEAVNWQILVNPYKVKSKAEPFWEYMGGEKPKASFENNTVQEPIESSFICKGELWELSYLGETIALKDAKGYHDISKLLKEPDKEFHCSELMGAILQDNGGEDVIDNTAKKDYKKRIQELQMEIADAEEMGNTIQLDVLREEYETLIDHLSQAMGLAGKTRKVGSSVEKARTAVTWRIRSAIKKIEKAHPQLGKHLSMGIKTGTFCSYSPEIPIHWVT</sequence>
<evidence type="ECO:0000313" key="5">
    <source>
        <dbReference type="EMBL" id="NJB69712.1"/>
    </source>
</evidence>
<dbReference type="RefSeq" id="WP_167959906.1">
    <property type="nucleotide sequence ID" value="NZ_JAATJJ010000001.1"/>
</dbReference>
<gene>
    <name evidence="5" type="ORF">GGR42_000174</name>
</gene>
<evidence type="ECO:0000256" key="1">
    <source>
        <dbReference type="ARBA" id="ARBA00022737"/>
    </source>
</evidence>
<dbReference type="Pfam" id="PF13181">
    <property type="entry name" value="TPR_8"/>
    <property type="match status" value="1"/>
</dbReference>
<feature type="repeat" description="TPR" evidence="3">
    <location>
        <begin position="231"/>
        <end position="264"/>
    </location>
</feature>
<protein>
    <submittedName>
        <fullName evidence="5">TolB-like protein</fullName>
    </submittedName>
</protein>
<keyword evidence="1" id="KW-0677">Repeat</keyword>
<organism evidence="5 6">
    <name type="scientific">Saonia flava</name>
    <dbReference type="NCBI Taxonomy" id="523696"/>
    <lineage>
        <taxon>Bacteria</taxon>
        <taxon>Pseudomonadati</taxon>
        <taxon>Bacteroidota</taxon>
        <taxon>Flavobacteriia</taxon>
        <taxon>Flavobacteriales</taxon>
        <taxon>Flavobacteriaceae</taxon>
        <taxon>Saonia</taxon>
    </lineage>
</organism>
<comment type="caution">
    <text evidence="5">The sequence shown here is derived from an EMBL/GenBank/DDBJ whole genome shotgun (WGS) entry which is preliminary data.</text>
</comment>
<evidence type="ECO:0000256" key="3">
    <source>
        <dbReference type="PROSITE-ProRule" id="PRU00339"/>
    </source>
</evidence>
<dbReference type="EMBL" id="JAATJJ010000001">
    <property type="protein sequence ID" value="NJB69712.1"/>
    <property type="molecule type" value="Genomic_DNA"/>
</dbReference>
<dbReference type="InterPro" id="IPR019734">
    <property type="entry name" value="TPR_rpt"/>
</dbReference>